<comment type="caution">
    <text evidence="10">The sequence shown here is derived from an EMBL/GenBank/DDBJ whole genome shotgun (WGS) entry which is preliminary data.</text>
</comment>
<reference evidence="10" key="2">
    <citation type="journal article" date="2014" name="ISME J.">
        <title>Microbial stratification in low pH oxic and suboxic macroscopic growths along an acid mine drainage.</title>
        <authorList>
            <person name="Mendez-Garcia C."/>
            <person name="Mesa V."/>
            <person name="Sprenger R.R."/>
            <person name="Richter M."/>
            <person name="Diez M.S."/>
            <person name="Solano J."/>
            <person name="Bargiela R."/>
            <person name="Golyshina O.V."/>
            <person name="Manteca A."/>
            <person name="Ramos J.L."/>
            <person name="Gallego J.R."/>
            <person name="Llorente I."/>
            <person name="Martins Dos Santos V.A."/>
            <person name="Jensen O.N."/>
            <person name="Pelaez A.I."/>
            <person name="Sanchez J."/>
            <person name="Ferrer M."/>
        </authorList>
    </citation>
    <scope>NUCLEOTIDE SEQUENCE</scope>
</reference>
<evidence type="ECO:0000256" key="4">
    <source>
        <dbReference type="ARBA" id="ARBA00022519"/>
    </source>
</evidence>
<reference evidence="10" key="1">
    <citation type="submission" date="2013-08" db="EMBL/GenBank/DDBJ databases">
        <authorList>
            <person name="Mendez C."/>
            <person name="Richter M."/>
            <person name="Ferrer M."/>
            <person name="Sanchez J."/>
        </authorList>
    </citation>
    <scope>NUCLEOTIDE SEQUENCE</scope>
</reference>
<dbReference type="InterPro" id="IPR018076">
    <property type="entry name" value="T2SS_GspF_dom"/>
</dbReference>
<keyword evidence="3" id="KW-1003">Cell membrane</keyword>
<evidence type="ECO:0000256" key="2">
    <source>
        <dbReference type="ARBA" id="ARBA00005745"/>
    </source>
</evidence>
<evidence type="ECO:0000256" key="1">
    <source>
        <dbReference type="ARBA" id="ARBA00004429"/>
    </source>
</evidence>
<gene>
    <name evidence="10" type="ORF">B1B_08048</name>
</gene>
<feature type="transmembrane region" description="Helical" evidence="8">
    <location>
        <begin position="118"/>
        <end position="138"/>
    </location>
</feature>
<dbReference type="Gene3D" id="1.20.81.30">
    <property type="entry name" value="Type II secretion system (T2SS), domain F"/>
    <property type="match status" value="1"/>
</dbReference>
<dbReference type="AlphaFoldDB" id="T1ATC6"/>
<evidence type="ECO:0000256" key="6">
    <source>
        <dbReference type="ARBA" id="ARBA00022989"/>
    </source>
</evidence>
<protein>
    <submittedName>
        <fullName evidence="10">Type II secretion system F domain protein</fullName>
    </submittedName>
</protein>
<evidence type="ECO:0000313" key="10">
    <source>
        <dbReference type="EMBL" id="EQD59788.1"/>
    </source>
</evidence>
<dbReference type="PANTHER" id="PTHR30012:SF0">
    <property type="entry name" value="TYPE II SECRETION SYSTEM PROTEIN F-RELATED"/>
    <property type="match status" value="1"/>
</dbReference>
<keyword evidence="4" id="KW-0997">Cell inner membrane</keyword>
<dbReference type="InterPro" id="IPR003004">
    <property type="entry name" value="GspF/PilC"/>
</dbReference>
<dbReference type="Pfam" id="PF00482">
    <property type="entry name" value="T2SSF"/>
    <property type="match status" value="1"/>
</dbReference>
<organism evidence="10">
    <name type="scientific">mine drainage metagenome</name>
    <dbReference type="NCBI Taxonomy" id="410659"/>
    <lineage>
        <taxon>unclassified sequences</taxon>
        <taxon>metagenomes</taxon>
        <taxon>ecological metagenomes</taxon>
    </lineage>
</organism>
<name>T1ATC6_9ZZZZ</name>
<proteinExistence type="inferred from homology"/>
<comment type="similarity">
    <text evidence="2">Belongs to the GSP F family.</text>
</comment>
<feature type="domain" description="Type II secretion system protein GspF" evidence="9">
    <location>
        <begin position="18"/>
        <end position="139"/>
    </location>
</feature>
<dbReference type="PRINTS" id="PR00812">
    <property type="entry name" value="BCTERIALGSPF"/>
</dbReference>
<evidence type="ECO:0000256" key="5">
    <source>
        <dbReference type="ARBA" id="ARBA00022692"/>
    </source>
</evidence>
<sequence>MRFEITKKMVPRQDVMNFTRQLAVFMRAGIPIMEAMEVIVEETSGKLLKKILLQMIDGLRSGDTFAAVAAAQPQAFPNFYVGILESAELTGNLDVVLNQLADYIDRDTKARTKITSALIYPAVVAAMSVVTVVILTVFV</sequence>
<evidence type="ECO:0000256" key="3">
    <source>
        <dbReference type="ARBA" id="ARBA00022475"/>
    </source>
</evidence>
<accession>T1ATC6</accession>
<dbReference type="FunFam" id="1.20.81.30:FF:000001">
    <property type="entry name" value="Type II secretion system protein F"/>
    <property type="match status" value="1"/>
</dbReference>
<dbReference type="PANTHER" id="PTHR30012">
    <property type="entry name" value="GENERAL SECRETION PATHWAY PROTEIN"/>
    <property type="match status" value="1"/>
</dbReference>
<feature type="non-terminal residue" evidence="10">
    <location>
        <position position="139"/>
    </location>
</feature>
<keyword evidence="5 8" id="KW-0812">Transmembrane</keyword>
<keyword evidence="6 8" id="KW-1133">Transmembrane helix</keyword>
<evidence type="ECO:0000256" key="7">
    <source>
        <dbReference type="ARBA" id="ARBA00023136"/>
    </source>
</evidence>
<dbReference type="GO" id="GO:0005886">
    <property type="term" value="C:plasma membrane"/>
    <property type="evidence" value="ECO:0007669"/>
    <property type="project" value="UniProtKB-SubCell"/>
</dbReference>
<dbReference type="InterPro" id="IPR042094">
    <property type="entry name" value="T2SS_GspF_sf"/>
</dbReference>
<dbReference type="EMBL" id="AUZY01005201">
    <property type="protein sequence ID" value="EQD59788.1"/>
    <property type="molecule type" value="Genomic_DNA"/>
</dbReference>
<comment type="subcellular location">
    <subcellularLocation>
        <location evidence="1">Cell inner membrane</location>
        <topology evidence="1">Multi-pass membrane protein</topology>
    </subcellularLocation>
</comment>
<keyword evidence="7 8" id="KW-0472">Membrane</keyword>
<evidence type="ECO:0000256" key="8">
    <source>
        <dbReference type="SAM" id="Phobius"/>
    </source>
</evidence>
<evidence type="ECO:0000259" key="9">
    <source>
        <dbReference type="Pfam" id="PF00482"/>
    </source>
</evidence>